<feature type="transmembrane region" description="Helical" evidence="7">
    <location>
        <begin position="408"/>
        <end position="428"/>
    </location>
</feature>
<feature type="transmembrane region" description="Helical" evidence="7">
    <location>
        <begin position="188"/>
        <end position="207"/>
    </location>
</feature>
<keyword evidence="1" id="KW-0813">Transport</keyword>
<feature type="transmembrane region" description="Helical" evidence="7">
    <location>
        <begin position="538"/>
        <end position="555"/>
    </location>
</feature>
<dbReference type="Proteomes" id="UP000694888">
    <property type="component" value="Unplaced"/>
</dbReference>
<keyword evidence="9" id="KW-1185">Reference proteome</keyword>
<feature type="domain" description="ABC transmembrane type-1" evidence="8">
    <location>
        <begin position="189"/>
        <end position="466"/>
    </location>
</feature>
<evidence type="ECO:0000313" key="10">
    <source>
        <dbReference type="RefSeq" id="XP_012940798.2"/>
    </source>
</evidence>
<keyword evidence="3" id="KW-0547">Nucleotide-binding</keyword>
<evidence type="ECO:0000256" key="1">
    <source>
        <dbReference type="ARBA" id="ARBA00022448"/>
    </source>
</evidence>
<name>A0ABM1A4Q5_APLCA</name>
<keyword evidence="4" id="KW-0067">ATP-binding</keyword>
<feature type="transmembrane region" description="Helical" evidence="7">
    <location>
        <begin position="612"/>
        <end position="637"/>
    </location>
</feature>
<dbReference type="RefSeq" id="XP_012940798.2">
    <property type="nucleotide sequence ID" value="XM_013085344.2"/>
</dbReference>
<accession>A0ABM1A4Q5</accession>
<feature type="transmembrane region" description="Helical" evidence="7">
    <location>
        <begin position="327"/>
        <end position="345"/>
    </location>
</feature>
<keyword evidence="5 7" id="KW-1133">Transmembrane helix</keyword>
<dbReference type="Gene3D" id="1.20.1560.10">
    <property type="entry name" value="ABC transporter type 1, transmembrane domain"/>
    <property type="match status" value="2"/>
</dbReference>
<evidence type="ECO:0000256" key="2">
    <source>
        <dbReference type="ARBA" id="ARBA00022692"/>
    </source>
</evidence>
<protein>
    <submittedName>
        <fullName evidence="10">Multidrug resistance-associated protein 1</fullName>
    </submittedName>
</protein>
<dbReference type="GeneID" id="101860752"/>
<keyword evidence="6 7" id="KW-0472">Membrane</keyword>
<dbReference type="InterPro" id="IPR011527">
    <property type="entry name" value="ABC1_TM_dom"/>
</dbReference>
<evidence type="ECO:0000256" key="5">
    <source>
        <dbReference type="ARBA" id="ARBA00022989"/>
    </source>
</evidence>
<evidence type="ECO:0000256" key="4">
    <source>
        <dbReference type="ARBA" id="ARBA00022840"/>
    </source>
</evidence>
<evidence type="ECO:0000256" key="6">
    <source>
        <dbReference type="ARBA" id="ARBA00023136"/>
    </source>
</evidence>
<evidence type="ECO:0000313" key="9">
    <source>
        <dbReference type="Proteomes" id="UP000694888"/>
    </source>
</evidence>
<sequence>MLETSVNDKTEFSVLLLTSLASLAMFILSCWADMSGSSYKGQNPEVKAGILSWLTFAWFESFMIKGYRAALDKSEVYPLHPEDFCERVSRQFLRVWEKCRQTKRQNSHTDSQGEKAPLIQTQETIKAKYSRKQDAVSLIKDNTHHTPNGIKVKEDDLEEEDKESAKVSFTWAFWLCFWKDFLYCHSGILGYAVVLLVQPVILGWVIDYVKDLSEPAWHGYVYVVTFVAAQSIPTLIMVGGCFLTCRLANRIKSTVISAVFRKSLTVGSEARREFSVGEIVNLVSVDAQHIHRVIHFAHYLWFGPLLITVSVVQLCHVLGVAVTFVSAVNFLVLILAANAVVAKVMKRYQGQIMKVKDERLKLMGELLNGIKAIKLYAWEPMFIQEVEEVRERELAILFKYALLEAVQIFFWSGTIFWITYFTMVGVVLAQDSHYLDASTAFVSMNYISVLRLAINNMPKLLKDMVTTRILVTHGVQWLPEVDLILVMQQGRVIESCTFPELKGRSGPLSQYLAQCLDEDHKKNENDIDVDVVKGKKKAVFIIVFAIVYQVRHVAASRSLHAGLLNALMHAPISFFNSTPMGRVLNRFSQDVAAVDNQIFLVFEMVFNNSTELLGSLITICYTMPILLAAVVPVLVLFRLVQVLAK</sequence>
<feature type="transmembrane region" description="Helical" evidence="7">
    <location>
        <begin position="12"/>
        <end position="32"/>
    </location>
</feature>
<proteinExistence type="predicted"/>
<feature type="transmembrane region" description="Helical" evidence="7">
    <location>
        <begin position="434"/>
        <end position="454"/>
    </location>
</feature>
<reference evidence="10" key="1">
    <citation type="submission" date="2025-08" db="UniProtKB">
        <authorList>
            <consortium name="RefSeq"/>
        </authorList>
    </citation>
    <scope>IDENTIFICATION</scope>
</reference>
<dbReference type="InterPro" id="IPR036640">
    <property type="entry name" value="ABC1_TM_sf"/>
</dbReference>
<gene>
    <name evidence="10" type="primary">LOC101860752</name>
</gene>
<feature type="domain" description="ABC transmembrane type-1" evidence="8">
    <location>
        <begin position="555"/>
        <end position="645"/>
    </location>
</feature>
<keyword evidence="2 7" id="KW-0812">Transmembrane</keyword>
<dbReference type="SUPFAM" id="SSF90123">
    <property type="entry name" value="ABC transporter transmembrane region"/>
    <property type="match status" value="2"/>
</dbReference>
<organism evidence="9 10">
    <name type="scientific">Aplysia californica</name>
    <name type="common">California sea hare</name>
    <dbReference type="NCBI Taxonomy" id="6500"/>
    <lineage>
        <taxon>Eukaryota</taxon>
        <taxon>Metazoa</taxon>
        <taxon>Spiralia</taxon>
        <taxon>Lophotrochozoa</taxon>
        <taxon>Mollusca</taxon>
        <taxon>Gastropoda</taxon>
        <taxon>Heterobranchia</taxon>
        <taxon>Euthyneura</taxon>
        <taxon>Tectipleura</taxon>
        <taxon>Aplysiida</taxon>
        <taxon>Aplysioidea</taxon>
        <taxon>Aplysiidae</taxon>
        <taxon>Aplysia</taxon>
    </lineage>
</organism>
<feature type="transmembrane region" description="Helical" evidence="7">
    <location>
        <begin position="299"/>
        <end position="321"/>
    </location>
</feature>
<dbReference type="PANTHER" id="PTHR24223">
    <property type="entry name" value="ATP-BINDING CASSETTE SUB-FAMILY C"/>
    <property type="match status" value="1"/>
</dbReference>
<evidence type="ECO:0000256" key="3">
    <source>
        <dbReference type="ARBA" id="ARBA00022741"/>
    </source>
</evidence>
<dbReference type="PROSITE" id="PS50929">
    <property type="entry name" value="ABC_TM1F"/>
    <property type="match status" value="2"/>
</dbReference>
<evidence type="ECO:0000256" key="7">
    <source>
        <dbReference type="SAM" id="Phobius"/>
    </source>
</evidence>
<evidence type="ECO:0000259" key="8">
    <source>
        <dbReference type="PROSITE" id="PS50929"/>
    </source>
</evidence>
<dbReference type="InterPro" id="IPR050173">
    <property type="entry name" value="ABC_transporter_C-like"/>
</dbReference>
<dbReference type="Pfam" id="PF00664">
    <property type="entry name" value="ABC_membrane"/>
    <property type="match status" value="2"/>
</dbReference>
<feature type="transmembrane region" description="Helical" evidence="7">
    <location>
        <begin position="219"/>
        <end position="243"/>
    </location>
</feature>